<dbReference type="EMBL" id="FOLI01000001">
    <property type="protein sequence ID" value="SFB78343.1"/>
    <property type="molecule type" value="Genomic_DNA"/>
</dbReference>
<evidence type="ECO:0000259" key="15">
    <source>
        <dbReference type="Pfam" id="PF11838"/>
    </source>
</evidence>
<evidence type="ECO:0000259" key="16">
    <source>
        <dbReference type="Pfam" id="PF17900"/>
    </source>
</evidence>
<dbReference type="InterPro" id="IPR034016">
    <property type="entry name" value="M1_APN-typ"/>
</dbReference>
<dbReference type="PANTHER" id="PTHR11533:SF174">
    <property type="entry name" value="PUROMYCIN-SENSITIVE AMINOPEPTIDASE-RELATED"/>
    <property type="match status" value="1"/>
</dbReference>
<evidence type="ECO:0000256" key="5">
    <source>
        <dbReference type="ARBA" id="ARBA00022670"/>
    </source>
</evidence>
<comment type="subunit">
    <text evidence="3">Monomer.</text>
</comment>
<keyword evidence="4 13" id="KW-0031">Aminopeptidase</keyword>
<feature type="domain" description="Peptidase M1 membrane alanine aminopeptidase" evidence="14">
    <location>
        <begin position="217"/>
        <end position="435"/>
    </location>
</feature>
<comment type="catalytic activity">
    <reaction evidence="1">
        <text>Release of an N-terminal amino acid, Xaa-|-Yaa- from a peptide, amide or arylamide. Xaa is preferably Ala, but may be most amino acids including Pro (slow action). When a terminal hydrophobic residue is followed by a prolyl residue, the two may be released as an intact Xaa-Pro dipeptide.</text>
        <dbReference type="EC" id="3.4.11.2"/>
    </reaction>
</comment>
<dbReference type="SUPFAM" id="SSF63737">
    <property type="entry name" value="Leukotriene A4 hydrolase N-terminal domain"/>
    <property type="match status" value="1"/>
</dbReference>
<dbReference type="PRINTS" id="PR00756">
    <property type="entry name" value="ALADIPTASE"/>
</dbReference>
<feature type="binding site" evidence="11">
    <location>
        <position position="289"/>
    </location>
    <ligand>
        <name>Zn(2+)</name>
        <dbReference type="ChEBI" id="CHEBI:29105"/>
        <note>catalytic</note>
    </ligand>
</feature>
<evidence type="ECO:0000256" key="4">
    <source>
        <dbReference type="ARBA" id="ARBA00022438"/>
    </source>
</evidence>
<evidence type="ECO:0000256" key="11">
    <source>
        <dbReference type="PIRSR" id="PIRSR634016-3"/>
    </source>
</evidence>
<evidence type="ECO:0000256" key="6">
    <source>
        <dbReference type="ARBA" id="ARBA00022723"/>
    </source>
</evidence>
<dbReference type="Gene3D" id="2.60.40.1910">
    <property type="match status" value="1"/>
</dbReference>
<dbReference type="OrthoDB" id="100605at2"/>
<keyword evidence="5 13" id="KW-0645">Protease</keyword>
<dbReference type="RefSeq" id="WP_091501052.1">
    <property type="nucleotide sequence ID" value="NZ_FOLI01000001.1"/>
</dbReference>
<keyword evidence="7 13" id="KW-0378">Hydrolase</keyword>
<dbReference type="Pfam" id="PF17900">
    <property type="entry name" value="Peptidase_M1_N"/>
    <property type="match status" value="1"/>
</dbReference>
<dbReference type="InterPro" id="IPR045357">
    <property type="entry name" value="Aminopeptidase_N-like_N"/>
</dbReference>
<keyword evidence="9 13" id="KW-0482">Metalloprotease</keyword>
<evidence type="ECO:0000256" key="8">
    <source>
        <dbReference type="ARBA" id="ARBA00022833"/>
    </source>
</evidence>
<keyword evidence="6 11" id="KW-0479">Metal-binding</keyword>
<comment type="cofactor">
    <cofactor evidence="11 13">
        <name>Zn(2+)</name>
        <dbReference type="ChEBI" id="CHEBI:29105"/>
    </cofactor>
    <text evidence="11 13">Binds 1 zinc ion per subunit.</text>
</comment>
<evidence type="ECO:0000256" key="12">
    <source>
        <dbReference type="PIRSR" id="PIRSR634016-4"/>
    </source>
</evidence>
<proteinExistence type="inferred from homology"/>
<evidence type="ECO:0000256" key="7">
    <source>
        <dbReference type="ARBA" id="ARBA00022801"/>
    </source>
</evidence>
<feature type="binding site" evidence="11">
    <location>
        <position position="312"/>
    </location>
    <ligand>
        <name>Zn(2+)</name>
        <dbReference type="ChEBI" id="CHEBI:29105"/>
        <note>catalytic</note>
    </ligand>
</feature>
<feature type="domain" description="ERAP1-like C-terminal" evidence="15">
    <location>
        <begin position="511"/>
        <end position="822"/>
    </location>
</feature>
<sequence length="844" mass="93452">MASIQRLYDIFQPEHYDLFIEVSREKKLITGKTVVTGVAKQTKMALHQHDLKVESVTVNGQAVDFKTVDAEDQIQFDVPEAGKQTIEVVYEAPLTDNMNGIYPSYYQVDGEDKQVVSTQFETYFARQAFPGIDEPEAKATFSLALKFDEQPGEVAIANMPETRVEDGVHYFEKTVKMSTYLVAFAFGDFQSVETKTKSGIKIGVYATKAHPAKDLDFALDISKRSIEFYEDFYQTPYPLAQSLQVALPDFSAGAMENWGMVTYREAYLLVDPDNTELAMKQTVATVIAHELAHQWFGDLVTMKWWDELWLNESFANMMEFVAIDAIEPDWHIWETFNANDAQAAFRRDAVPGVQPVHVEVHHPEEIDALFDPAIVYAKGAHLLVMVRSLIGDDALRKGLKAYFEKKSYGNATGDDLWDALGVASGQDIGAVMKTWLDQPGYPLLTVSIEDGRVKVRQAPFVLGEKPANDKRLWQVPLKASAEGLPALLTTEEADLGDWAEIKAASKGPFRLNVGNAGHYIVQYDDEILAEQVEGLKAMSAIDQAQFIQNALLLAQANKVGYADILPVLPSLADSDSALVQDFVYQAIAAVKVFAKPGSDVEKNLKAFTAELSEKSYARLGLAKKASDSVSDELARPQVVAAALYGQNKDMMAEAHAVFEKAGSAQALPADGRTQVLKNELVNYNSQETFAALLSDYQATSNASLKRDLSVALAATPNDLQVKELIASFQDPAIIKPQDLRNWFAGVLANPVGQDQAWDWVQANWGWLEDRLGGDMSFSSYITVISRIFKTREKLDSFKNFFDGKKDQPGIAREIVIDTEVIENRVNLVEKQEAAAAKALAGLAK</sequence>
<dbReference type="InterPro" id="IPR024571">
    <property type="entry name" value="ERAP1-like_C_dom"/>
</dbReference>
<dbReference type="CDD" id="cd09601">
    <property type="entry name" value="M1_APN-Q_like"/>
    <property type="match status" value="1"/>
</dbReference>
<dbReference type="SUPFAM" id="SSF55486">
    <property type="entry name" value="Metalloproteases ('zincins'), catalytic domain"/>
    <property type="match status" value="1"/>
</dbReference>
<dbReference type="GO" id="GO:0005615">
    <property type="term" value="C:extracellular space"/>
    <property type="evidence" value="ECO:0007669"/>
    <property type="project" value="TreeGrafter"/>
</dbReference>
<dbReference type="InterPro" id="IPR042097">
    <property type="entry name" value="Aminopeptidase_N-like_N_sf"/>
</dbReference>
<comment type="similarity">
    <text evidence="2 13">Belongs to the peptidase M1 family.</text>
</comment>
<feature type="active site" description="Proton acceptor" evidence="10">
    <location>
        <position position="290"/>
    </location>
</feature>
<feature type="binding site" evidence="11">
    <location>
        <position position="293"/>
    </location>
    <ligand>
        <name>Zn(2+)</name>
        <dbReference type="ChEBI" id="CHEBI:29105"/>
        <note>catalytic</note>
    </ligand>
</feature>
<dbReference type="Gene3D" id="1.10.390.10">
    <property type="entry name" value="Neutral Protease Domain 2"/>
    <property type="match status" value="1"/>
</dbReference>
<accession>A0A1I1E0I1</accession>
<dbReference type="GO" id="GO:0016020">
    <property type="term" value="C:membrane"/>
    <property type="evidence" value="ECO:0007669"/>
    <property type="project" value="TreeGrafter"/>
</dbReference>
<evidence type="ECO:0000313" key="17">
    <source>
        <dbReference type="EMBL" id="SFB78343.1"/>
    </source>
</evidence>
<dbReference type="Gene3D" id="1.25.50.20">
    <property type="match status" value="1"/>
</dbReference>
<organism evidence="17 18">
    <name type="scientific">Fructobacillus durionis</name>
    <dbReference type="NCBI Taxonomy" id="283737"/>
    <lineage>
        <taxon>Bacteria</taxon>
        <taxon>Bacillati</taxon>
        <taxon>Bacillota</taxon>
        <taxon>Bacilli</taxon>
        <taxon>Lactobacillales</taxon>
        <taxon>Lactobacillaceae</taxon>
        <taxon>Fructobacillus</taxon>
    </lineage>
</organism>
<dbReference type="Gene3D" id="2.60.40.1730">
    <property type="entry name" value="tricorn interacting facor f3 domain"/>
    <property type="match status" value="1"/>
</dbReference>
<dbReference type="InterPro" id="IPR050344">
    <property type="entry name" value="Peptidase_M1_aminopeptidases"/>
</dbReference>
<dbReference type="GO" id="GO:0006508">
    <property type="term" value="P:proteolysis"/>
    <property type="evidence" value="ECO:0007669"/>
    <property type="project" value="UniProtKB-KW"/>
</dbReference>
<dbReference type="EC" id="3.4.11.-" evidence="13"/>
<dbReference type="GO" id="GO:0005737">
    <property type="term" value="C:cytoplasm"/>
    <property type="evidence" value="ECO:0007669"/>
    <property type="project" value="TreeGrafter"/>
</dbReference>
<dbReference type="InterPro" id="IPR001930">
    <property type="entry name" value="Peptidase_M1"/>
</dbReference>
<feature type="site" description="Transition state stabilizer" evidence="12">
    <location>
        <position position="376"/>
    </location>
</feature>
<evidence type="ECO:0000256" key="3">
    <source>
        <dbReference type="ARBA" id="ARBA00011245"/>
    </source>
</evidence>
<name>A0A1I1E0I1_9LACO</name>
<reference evidence="17 18" key="1">
    <citation type="submission" date="2016-10" db="EMBL/GenBank/DDBJ databases">
        <authorList>
            <person name="de Groot N.N."/>
        </authorList>
    </citation>
    <scope>NUCLEOTIDE SEQUENCE [LARGE SCALE GENOMIC DNA]</scope>
    <source>
        <strain evidence="17 18">DSM 19113</strain>
    </source>
</reference>
<dbReference type="InterPro" id="IPR027268">
    <property type="entry name" value="Peptidase_M4/M1_CTD_sf"/>
</dbReference>
<dbReference type="AlphaFoldDB" id="A0A1I1E0I1"/>
<dbReference type="GO" id="GO:0042277">
    <property type="term" value="F:peptide binding"/>
    <property type="evidence" value="ECO:0007669"/>
    <property type="project" value="TreeGrafter"/>
</dbReference>
<dbReference type="InterPro" id="IPR014782">
    <property type="entry name" value="Peptidase_M1_dom"/>
</dbReference>
<evidence type="ECO:0000256" key="2">
    <source>
        <dbReference type="ARBA" id="ARBA00010136"/>
    </source>
</evidence>
<dbReference type="Pfam" id="PF01433">
    <property type="entry name" value="Peptidase_M1"/>
    <property type="match status" value="1"/>
</dbReference>
<dbReference type="PANTHER" id="PTHR11533">
    <property type="entry name" value="PROTEASE M1 ZINC METALLOPROTEASE"/>
    <property type="match status" value="1"/>
</dbReference>
<dbReference type="GO" id="GO:0008270">
    <property type="term" value="F:zinc ion binding"/>
    <property type="evidence" value="ECO:0007669"/>
    <property type="project" value="UniProtKB-UniRule"/>
</dbReference>
<evidence type="ECO:0000256" key="13">
    <source>
        <dbReference type="RuleBase" id="RU364040"/>
    </source>
</evidence>
<gene>
    <name evidence="17" type="ORF">SAMN05660453_0131</name>
</gene>
<dbReference type="GO" id="GO:0070006">
    <property type="term" value="F:metalloaminopeptidase activity"/>
    <property type="evidence" value="ECO:0007669"/>
    <property type="project" value="TreeGrafter"/>
</dbReference>
<dbReference type="STRING" id="283737.SAMN05660453_0131"/>
<evidence type="ECO:0000313" key="18">
    <source>
        <dbReference type="Proteomes" id="UP000199376"/>
    </source>
</evidence>
<dbReference type="GO" id="GO:0016285">
    <property type="term" value="F:alanyl aminopeptidase activity"/>
    <property type="evidence" value="ECO:0007669"/>
    <property type="project" value="UniProtKB-EC"/>
</dbReference>
<keyword evidence="8 11" id="KW-0862">Zinc</keyword>
<dbReference type="GO" id="GO:0043171">
    <property type="term" value="P:peptide catabolic process"/>
    <property type="evidence" value="ECO:0007669"/>
    <property type="project" value="TreeGrafter"/>
</dbReference>
<dbReference type="Pfam" id="PF11838">
    <property type="entry name" value="ERAP1_C"/>
    <property type="match status" value="1"/>
</dbReference>
<keyword evidence="18" id="KW-1185">Reference proteome</keyword>
<evidence type="ECO:0000259" key="14">
    <source>
        <dbReference type="Pfam" id="PF01433"/>
    </source>
</evidence>
<dbReference type="Proteomes" id="UP000199376">
    <property type="component" value="Unassembled WGS sequence"/>
</dbReference>
<feature type="domain" description="Aminopeptidase N-like N-terminal" evidence="16">
    <location>
        <begin position="12"/>
        <end position="181"/>
    </location>
</feature>
<evidence type="ECO:0000256" key="10">
    <source>
        <dbReference type="PIRSR" id="PIRSR634016-1"/>
    </source>
</evidence>
<evidence type="ECO:0000256" key="1">
    <source>
        <dbReference type="ARBA" id="ARBA00000098"/>
    </source>
</evidence>
<protein>
    <recommendedName>
        <fullName evidence="13">Aminopeptidase</fullName>
        <ecNumber evidence="13">3.4.11.-</ecNumber>
    </recommendedName>
</protein>
<evidence type="ECO:0000256" key="9">
    <source>
        <dbReference type="ARBA" id="ARBA00023049"/>
    </source>
</evidence>
<dbReference type="FunFam" id="1.10.390.10:FF:000013">
    <property type="entry name" value="Aminopeptidase N"/>
    <property type="match status" value="1"/>
</dbReference>